<proteinExistence type="predicted"/>
<keyword evidence="3" id="KW-1185">Reference proteome</keyword>
<feature type="compositionally biased region" description="Basic and acidic residues" evidence="1">
    <location>
        <begin position="21"/>
        <end position="33"/>
    </location>
</feature>
<protein>
    <recommendedName>
        <fullName evidence="4">DUF2934 domain-containing protein</fullName>
    </recommendedName>
</protein>
<dbReference type="Pfam" id="PF11154">
    <property type="entry name" value="DUF2934"/>
    <property type="match status" value="1"/>
</dbReference>
<evidence type="ECO:0000313" key="3">
    <source>
        <dbReference type="Proteomes" id="UP000219467"/>
    </source>
</evidence>
<organism evidence="2 3">
    <name type="scientific">Cereibacter ovatus</name>
    <dbReference type="NCBI Taxonomy" id="439529"/>
    <lineage>
        <taxon>Bacteria</taxon>
        <taxon>Pseudomonadati</taxon>
        <taxon>Pseudomonadota</taxon>
        <taxon>Alphaproteobacteria</taxon>
        <taxon>Rhodobacterales</taxon>
        <taxon>Paracoccaceae</taxon>
        <taxon>Cereibacter</taxon>
    </lineage>
</organism>
<dbReference type="InterPro" id="IPR021327">
    <property type="entry name" value="DUF2934"/>
</dbReference>
<gene>
    <name evidence="2" type="ORF">SAMN05878503_10891</name>
</gene>
<evidence type="ECO:0000313" key="2">
    <source>
        <dbReference type="EMBL" id="SNX71138.1"/>
    </source>
</evidence>
<dbReference type="EMBL" id="OAOQ01000008">
    <property type="protein sequence ID" value="SNX71138.1"/>
    <property type="molecule type" value="Genomic_DNA"/>
</dbReference>
<dbReference type="Proteomes" id="UP000219467">
    <property type="component" value="Unassembled WGS sequence"/>
</dbReference>
<sequence length="113" mass="12367">MTQEREARIRRHAHHLWVSEGHPEGRHEDHWLRAEAAIAAEDATTTHSDTTPPEAAGSAARTARTKTPAEPKKPARARKTPDDTGAEAATASPKPRRRKPATGKTAEQQPDQT</sequence>
<accession>A0A285CVR0</accession>
<reference evidence="3" key="1">
    <citation type="submission" date="2017-08" db="EMBL/GenBank/DDBJ databases">
        <authorList>
            <person name="Varghese N."/>
            <person name="Submissions S."/>
        </authorList>
    </citation>
    <scope>NUCLEOTIDE SEQUENCE [LARGE SCALE GENOMIC DNA]</scope>
    <source>
        <strain evidence="3">JA234</strain>
    </source>
</reference>
<dbReference type="RefSeq" id="WP_097030674.1">
    <property type="nucleotide sequence ID" value="NZ_OAOQ01000008.1"/>
</dbReference>
<name>A0A285CVR0_9RHOB</name>
<feature type="region of interest" description="Disordered" evidence="1">
    <location>
        <begin position="1"/>
        <end position="113"/>
    </location>
</feature>
<evidence type="ECO:0008006" key="4">
    <source>
        <dbReference type="Google" id="ProtNLM"/>
    </source>
</evidence>
<feature type="compositionally biased region" description="Low complexity" evidence="1">
    <location>
        <begin position="34"/>
        <end position="46"/>
    </location>
</feature>
<dbReference type="OrthoDB" id="9811127at2"/>
<dbReference type="AlphaFoldDB" id="A0A285CVR0"/>
<evidence type="ECO:0000256" key="1">
    <source>
        <dbReference type="SAM" id="MobiDB-lite"/>
    </source>
</evidence>